<dbReference type="Proteomes" id="UP000828390">
    <property type="component" value="Unassembled WGS sequence"/>
</dbReference>
<dbReference type="AlphaFoldDB" id="A0A9D3YCR6"/>
<reference evidence="1" key="1">
    <citation type="journal article" date="2019" name="bioRxiv">
        <title>The Genome of the Zebra Mussel, Dreissena polymorpha: A Resource for Invasive Species Research.</title>
        <authorList>
            <person name="McCartney M.A."/>
            <person name="Auch B."/>
            <person name="Kono T."/>
            <person name="Mallez S."/>
            <person name="Zhang Y."/>
            <person name="Obille A."/>
            <person name="Becker A."/>
            <person name="Abrahante J.E."/>
            <person name="Garbe J."/>
            <person name="Badalamenti J.P."/>
            <person name="Herman A."/>
            <person name="Mangelson H."/>
            <person name="Liachko I."/>
            <person name="Sullivan S."/>
            <person name="Sone E.D."/>
            <person name="Koren S."/>
            <person name="Silverstein K.A.T."/>
            <person name="Beckman K.B."/>
            <person name="Gohl D.M."/>
        </authorList>
    </citation>
    <scope>NUCLEOTIDE SEQUENCE</scope>
    <source>
        <strain evidence="1">Duluth1</strain>
        <tissue evidence="1">Whole animal</tissue>
    </source>
</reference>
<evidence type="ECO:0000313" key="1">
    <source>
        <dbReference type="EMBL" id="KAH3696075.1"/>
    </source>
</evidence>
<organism evidence="1 2">
    <name type="scientific">Dreissena polymorpha</name>
    <name type="common">Zebra mussel</name>
    <name type="synonym">Mytilus polymorpha</name>
    <dbReference type="NCBI Taxonomy" id="45954"/>
    <lineage>
        <taxon>Eukaryota</taxon>
        <taxon>Metazoa</taxon>
        <taxon>Spiralia</taxon>
        <taxon>Lophotrochozoa</taxon>
        <taxon>Mollusca</taxon>
        <taxon>Bivalvia</taxon>
        <taxon>Autobranchia</taxon>
        <taxon>Heteroconchia</taxon>
        <taxon>Euheterodonta</taxon>
        <taxon>Imparidentia</taxon>
        <taxon>Neoheterodontei</taxon>
        <taxon>Myida</taxon>
        <taxon>Dreissenoidea</taxon>
        <taxon>Dreissenidae</taxon>
        <taxon>Dreissena</taxon>
    </lineage>
</organism>
<keyword evidence="2" id="KW-1185">Reference proteome</keyword>
<gene>
    <name evidence="1" type="ORF">DPMN_083538</name>
</gene>
<reference evidence="1" key="2">
    <citation type="submission" date="2020-11" db="EMBL/GenBank/DDBJ databases">
        <authorList>
            <person name="McCartney M.A."/>
            <person name="Auch B."/>
            <person name="Kono T."/>
            <person name="Mallez S."/>
            <person name="Becker A."/>
            <person name="Gohl D.M."/>
            <person name="Silverstein K.A.T."/>
            <person name="Koren S."/>
            <person name="Bechman K.B."/>
            <person name="Herman A."/>
            <person name="Abrahante J.E."/>
            <person name="Garbe J."/>
        </authorList>
    </citation>
    <scope>NUCLEOTIDE SEQUENCE</scope>
    <source>
        <strain evidence="1">Duluth1</strain>
        <tissue evidence="1">Whole animal</tissue>
    </source>
</reference>
<sequence>MARVRRRLPSMPTRRHGALTLLLRRIQAQPDLCCCGGPSRHITVLGARGNVPQGDSNRVSW</sequence>
<comment type="caution">
    <text evidence="1">The sequence shown here is derived from an EMBL/GenBank/DDBJ whole genome shotgun (WGS) entry which is preliminary data.</text>
</comment>
<proteinExistence type="predicted"/>
<accession>A0A9D3YCR6</accession>
<protein>
    <submittedName>
        <fullName evidence="1">Uncharacterized protein</fullName>
    </submittedName>
</protein>
<dbReference type="EMBL" id="JAIWYP010000016">
    <property type="protein sequence ID" value="KAH3696075.1"/>
    <property type="molecule type" value="Genomic_DNA"/>
</dbReference>
<evidence type="ECO:0000313" key="2">
    <source>
        <dbReference type="Proteomes" id="UP000828390"/>
    </source>
</evidence>
<name>A0A9D3YCR6_DREPO</name>